<evidence type="ECO:0000313" key="2">
    <source>
        <dbReference type="Proteomes" id="UP000276953"/>
    </source>
</evidence>
<dbReference type="Proteomes" id="UP000276953">
    <property type="component" value="Unassembled WGS sequence"/>
</dbReference>
<accession>A0A3S0Q461</accession>
<gene>
    <name evidence="1" type="ORF">EJ377_17290</name>
</gene>
<sequence>MNKTNKVSEDLYVSDLKTVNLEYKSFTHFKAYDNFKIRYPSFYEGKNRLNFGNWQQLRKHRLISTCC</sequence>
<dbReference type="AlphaFoldDB" id="A0A3S0Q461"/>
<name>A0A3S0Q461_9FLAO</name>
<dbReference type="EMBL" id="RYFC01000003">
    <property type="protein sequence ID" value="RTZ46189.1"/>
    <property type="molecule type" value="Genomic_DNA"/>
</dbReference>
<organism evidence="1 2">
    <name type="scientific">Chryseobacterium arthrosphaerae</name>
    <dbReference type="NCBI Taxonomy" id="651561"/>
    <lineage>
        <taxon>Bacteria</taxon>
        <taxon>Pseudomonadati</taxon>
        <taxon>Bacteroidota</taxon>
        <taxon>Flavobacteriia</taxon>
        <taxon>Flavobacteriales</taxon>
        <taxon>Weeksellaceae</taxon>
        <taxon>Chryseobacterium group</taxon>
        <taxon>Chryseobacterium</taxon>
    </lineage>
</organism>
<proteinExistence type="predicted"/>
<evidence type="ECO:0000313" key="1">
    <source>
        <dbReference type="EMBL" id="RTZ46189.1"/>
    </source>
</evidence>
<reference evidence="1 2" key="1">
    <citation type="submission" date="2018-12" db="EMBL/GenBank/DDBJ databases">
        <title>Draft Genome Sequence of Chryseobacterium arthrosphaerae strain ED882-96 Isolated from the Blood of a Patient with Liver Cirrhosis in Taiwan.</title>
        <authorList>
            <person name="Lin J.-N."/>
            <person name="Lai C.-H."/>
            <person name="Yang C.-H."/>
            <person name="Huang Y.-H."/>
        </authorList>
    </citation>
    <scope>NUCLEOTIDE SEQUENCE [LARGE SCALE GENOMIC DNA]</scope>
    <source>
        <strain evidence="1 2">ED882-96</strain>
    </source>
</reference>
<protein>
    <submittedName>
        <fullName evidence="1">Uncharacterized protein</fullName>
    </submittedName>
</protein>
<comment type="caution">
    <text evidence="1">The sequence shown here is derived from an EMBL/GenBank/DDBJ whole genome shotgun (WGS) entry which is preliminary data.</text>
</comment>